<protein>
    <recommendedName>
        <fullName evidence="3">non-specific serine/threonine protein kinase</fullName>
        <ecNumber evidence="3">2.7.11.1</ecNumber>
    </recommendedName>
</protein>
<keyword evidence="10" id="KW-0732">Signal</keyword>
<dbReference type="Pfam" id="PF00560">
    <property type="entry name" value="LRR_1"/>
    <property type="match status" value="8"/>
</dbReference>
<accession>A0A0E0E946</accession>
<dbReference type="GO" id="GO:0051707">
    <property type="term" value="P:response to other organism"/>
    <property type="evidence" value="ECO:0007669"/>
    <property type="project" value="UniProtKB-ARBA"/>
</dbReference>
<evidence type="ECO:0000256" key="15">
    <source>
        <dbReference type="ARBA" id="ARBA00022989"/>
    </source>
</evidence>
<evidence type="ECO:0000256" key="2">
    <source>
        <dbReference type="ARBA" id="ARBA00004479"/>
    </source>
</evidence>
<evidence type="ECO:0000256" key="13">
    <source>
        <dbReference type="ARBA" id="ARBA00022777"/>
    </source>
</evidence>
<comment type="catalytic activity">
    <reaction evidence="20">
        <text>L-seryl-[protein] + ATP = O-phospho-L-seryl-[protein] + ADP + H(+)</text>
        <dbReference type="Rhea" id="RHEA:17989"/>
        <dbReference type="Rhea" id="RHEA-COMP:9863"/>
        <dbReference type="Rhea" id="RHEA-COMP:11604"/>
        <dbReference type="ChEBI" id="CHEBI:15378"/>
        <dbReference type="ChEBI" id="CHEBI:29999"/>
        <dbReference type="ChEBI" id="CHEBI:30616"/>
        <dbReference type="ChEBI" id="CHEBI:83421"/>
        <dbReference type="ChEBI" id="CHEBI:456216"/>
        <dbReference type="EC" id="2.7.11.1"/>
    </reaction>
</comment>
<evidence type="ECO:0000256" key="10">
    <source>
        <dbReference type="ARBA" id="ARBA00022729"/>
    </source>
</evidence>
<evidence type="ECO:0000256" key="8">
    <source>
        <dbReference type="ARBA" id="ARBA00022679"/>
    </source>
</evidence>
<keyword evidence="12 21" id="KW-0547">Nucleotide-binding</keyword>
<keyword evidence="7" id="KW-0433">Leucine-rich repeat</keyword>
<dbReference type="STRING" id="40149.A0A0E0E946"/>
<dbReference type="InterPro" id="IPR008266">
    <property type="entry name" value="Tyr_kinase_AS"/>
</dbReference>
<keyword evidence="8" id="KW-0808">Transferase</keyword>
<dbReference type="Proteomes" id="UP000008021">
    <property type="component" value="Chromosome 7"/>
</dbReference>
<keyword evidence="15 22" id="KW-1133">Transmembrane helix</keyword>
<name>A0A0E0E946_9ORYZ</name>
<reference evidence="24" key="1">
    <citation type="submission" date="2015-04" db="UniProtKB">
        <authorList>
            <consortium name="EnsemblPlants"/>
        </authorList>
    </citation>
    <scope>IDENTIFICATION</scope>
</reference>
<feature type="transmembrane region" description="Helical" evidence="22">
    <location>
        <begin position="416"/>
        <end position="439"/>
    </location>
</feature>
<keyword evidence="4" id="KW-1003">Cell membrane</keyword>
<keyword evidence="18" id="KW-0325">Glycoprotein</keyword>
<keyword evidence="14 21" id="KW-0067">ATP-binding</keyword>
<dbReference type="GO" id="GO:0005886">
    <property type="term" value="C:plasma membrane"/>
    <property type="evidence" value="ECO:0007669"/>
    <property type="project" value="UniProtKB-SubCell"/>
</dbReference>
<keyword evidence="16 22" id="KW-0472">Membrane</keyword>
<evidence type="ECO:0000256" key="17">
    <source>
        <dbReference type="ARBA" id="ARBA00023170"/>
    </source>
</evidence>
<dbReference type="PROSITE" id="PS00109">
    <property type="entry name" value="PROTEIN_KINASE_TYR"/>
    <property type="match status" value="1"/>
</dbReference>
<feature type="domain" description="Protein kinase" evidence="23">
    <location>
        <begin position="478"/>
        <end position="758"/>
    </location>
</feature>
<dbReference type="PROSITE" id="PS50011">
    <property type="entry name" value="PROTEIN_KINASE_DOM"/>
    <property type="match status" value="1"/>
</dbReference>
<evidence type="ECO:0000313" key="24">
    <source>
        <dbReference type="EnsemblPlants" id="OMERI07G06020.1"/>
    </source>
</evidence>
<dbReference type="Gene3D" id="3.80.10.10">
    <property type="entry name" value="Ribonuclease Inhibitor"/>
    <property type="match status" value="5"/>
</dbReference>
<keyword evidence="17" id="KW-0675">Receptor</keyword>
<comment type="subcellular location">
    <subcellularLocation>
        <location evidence="1">Cell membrane</location>
        <topology evidence="1">Single-pass membrane protein</topology>
    </subcellularLocation>
    <subcellularLocation>
        <location evidence="2">Membrane</location>
        <topology evidence="2">Single-pass type I membrane protein</topology>
    </subcellularLocation>
</comment>
<dbReference type="AlphaFoldDB" id="A0A0E0E946"/>
<dbReference type="InterPro" id="IPR000719">
    <property type="entry name" value="Prot_kinase_dom"/>
</dbReference>
<dbReference type="InterPro" id="IPR003591">
    <property type="entry name" value="Leu-rich_rpt_typical-subtyp"/>
</dbReference>
<evidence type="ECO:0000256" key="18">
    <source>
        <dbReference type="ARBA" id="ARBA00023180"/>
    </source>
</evidence>
<dbReference type="PANTHER" id="PTHR48053:SF22">
    <property type="entry name" value="MDIS1-INTERACTING RECEPTOR LIKE KINASE 2-LIKE"/>
    <property type="match status" value="1"/>
</dbReference>
<dbReference type="InterPro" id="IPR032675">
    <property type="entry name" value="LRR_dom_sf"/>
</dbReference>
<evidence type="ECO:0000256" key="9">
    <source>
        <dbReference type="ARBA" id="ARBA00022692"/>
    </source>
</evidence>
<dbReference type="eggNOG" id="ENOG502QQYD">
    <property type="taxonomic scope" value="Eukaryota"/>
</dbReference>
<dbReference type="Gene3D" id="3.30.200.20">
    <property type="entry name" value="Phosphorylase Kinase, domain 1"/>
    <property type="match status" value="1"/>
</dbReference>
<dbReference type="SUPFAM" id="SSF52058">
    <property type="entry name" value="L domain-like"/>
    <property type="match status" value="2"/>
</dbReference>
<evidence type="ECO:0000256" key="5">
    <source>
        <dbReference type="ARBA" id="ARBA00022527"/>
    </source>
</evidence>
<evidence type="ECO:0000259" key="23">
    <source>
        <dbReference type="PROSITE" id="PS50011"/>
    </source>
</evidence>
<dbReference type="FunFam" id="3.30.200.20:FF:000309">
    <property type="entry name" value="Leucine-rich repeat receptor protein kinase MSP1"/>
    <property type="match status" value="1"/>
</dbReference>
<sequence length="767" mass="85842">MALLQWKSSLRRSSSVPVLNSWQNHTTPCNWTGIECSRNAPLVVTTISLPNSSVSGRLGELNFSALPFLNYIDLSSNSLIGEILPSIGTLFALSYLDLTDNMLHGRIPSEIGDMRSLSQYLGLSLNNLTVHIPPSLGNLTMLMDISIHLNDLVGPILEELWKLTNLVNLELSGTSLSGQIPTSISNLTKLRLLYLHSNQLSGPIPPSLGNLKEMQDLELANNHFTGGIPISFCNLTQLNILYLAMNQLTGYVPQEIGWLSNLTSLVLYTNQLRSPIPASIGNLTRLNYLYLYENQFMGFNPDEIGNLVNLEVMFIADNQISGSIPATFSNLTSMRRLSLFDNTLSGPLPQEFENLTGLVELSLFNNSLSGNLPSEICKGGQLETFNVANNMFTGRVPRSLKTSPKLDHHKRNFHNLALAISFPTCIALILATFIVIMAFHRRKTSQQTTAIQRRDVFSVWNFDGKLAFEDITSATEDFNERHIIGAGGYGTVFKAQLQGGRLVAVKKLHPTEVEMTDEKMFLNEIEVLMKIRHRSIVKLYGYCSHPHYKFLVYDYIDRGSLHVTLENEEVAKELDWPKRAAIVRDVAQAIYYLHHECNPPIIHRDITSNNILLDSAFKAYVSDFGTSRILKPDSSNWSELAGTYGYIALDPQVITVISCDVELSYTSVVTTKCDVYSFGVVVLEIVMGRYPRELQSITFAGQREKLALDNLDQRPLLSMMEEDISLLVKVAFACQQTSPQARPTMKDVYHILMHHPSSYCFPTTSEF</sequence>
<keyword evidence="5" id="KW-0723">Serine/threonine-protein kinase</keyword>
<evidence type="ECO:0000256" key="7">
    <source>
        <dbReference type="ARBA" id="ARBA00022614"/>
    </source>
</evidence>
<evidence type="ECO:0000313" key="25">
    <source>
        <dbReference type="Proteomes" id="UP000008021"/>
    </source>
</evidence>
<dbReference type="InterPro" id="IPR051716">
    <property type="entry name" value="Plant_RL_S/T_kinase"/>
</dbReference>
<dbReference type="InterPro" id="IPR011009">
    <property type="entry name" value="Kinase-like_dom_sf"/>
</dbReference>
<dbReference type="FunFam" id="3.80.10.10:FF:000221">
    <property type="entry name" value="Leucine-rich repeat receptor-like protein kinase PXL1"/>
    <property type="match status" value="1"/>
</dbReference>
<dbReference type="FunFam" id="3.80.10.10:FF:000400">
    <property type="entry name" value="Nuclear pore complex protein NUP107"/>
    <property type="match status" value="1"/>
</dbReference>
<reference evidence="24" key="2">
    <citation type="submission" date="2018-05" db="EMBL/GenBank/DDBJ databases">
        <title>OmerRS3 (Oryza meridionalis Reference Sequence Version 3).</title>
        <authorList>
            <person name="Zhang J."/>
            <person name="Kudrna D."/>
            <person name="Lee S."/>
            <person name="Talag J."/>
            <person name="Welchert J."/>
            <person name="Wing R.A."/>
        </authorList>
    </citation>
    <scope>NUCLEOTIDE SEQUENCE [LARGE SCALE GENOMIC DNA]</scope>
    <source>
        <strain evidence="24">cv. OR44</strain>
    </source>
</reference>
<dbReference type="InterPro" id="IPR013210">
    <property type="entry name" value="LRR_N_plant-typ"/>
</dbReference>
<evidence type="ECO:0000256" key="14">
    <source>
        <dbReference type="ARBA" id="ARBA00022840"/>
    </source>
</evidence>
<dbReference type="Gene3D" id="1.10.510.10">
    <property type="entry name" value="Transferase(Phosphotransferase) domain 1"/>
    <property type="match status" value="1"/>
</dbReference>
<organism evidence="24">
    <name type="scientific">Oryza meridionalis</name>
    <dbReference type="NCBI Taxonomy" id="40149"/>
    <lineage>
        <taxon>Eukaryota</taxon>
        <taxon>Viridiplantae</taxon>
        <taxon>Streptophyta</taxon>
        <taxon>Embryophyta</taxon>
        <taxon>Tracheophyta</taxon>
        <taxon>Spermatophyta</taxon>
        <taxon>Magnoliopsida</taxon>
        <taxon>Liliopsida</taxon>
        <taxon>Poales</taxon>
        <taxon>Poaceae</taxon>
        <taxon>BOP clade</taxon>
        <taxon>Oryzoideae</taxon>
        <taxon>Oryzeae</taxon>
        <taxon>Oryzinae</taxon>
        <taxon>Oryza</taxon>
    </lineage>
</organism>
<evidence type="ECO:0000256" key="21">
    <source>
        <dbReference type="PROSITE-ProRule" id="PRU10141"/>
    </source>
</evidence>
<evidence type="ECO:0000256" key="1">
    <source>
        <dbReference type="ARBA" id="ARBA00004162"/>
    </source>
</evidence>
<dbReference type="GO" id="GO:0004674">
    <property type="term" value="F:protein serine/threonine kinase activity"/>
    <property type="evidence" value="ECO:0007669"/>
    <property type="project" value="UniProtKB-KW"/>
</dbReference>
<dbReference type="FunFam" id="3.80.10.10:FF:000453">
    <property type="entry name" value="Leucine-rich receptor-like protein kinase family protein"/>
    <property type="match status" value="1"/>
</dbReference>
<keyword evidence="6" id="KW-0597">Phosphoprotein</keyword>
<dbReference type="GO" id="GO:0006952">
    <property type="term" value="P:defense response"/>
    <property type="evidence" value="ECO:0007669"/>
    <property type="project" value="UniProtKB-ARBA"/>
</dbReference>
<dbReference type="Pfam" id="PF08263">
    <property type="entry name" value="LRRNT_2"/>
    <property type="match status" value="1"/>
</dbReference>
<dbReference type="PROSITE" id="PS00107">
    <property type="entry name" value="PROTEIN_KINASE_ATP"/>
    <property type="match status" value="1"/>
</dbReference>
<evidence type="ECO:0000256" key="12">
    <source>
        <dbReference type="ARBA" id="ARBA00022741"/>
    </source>
</evidence>
<evidence type="ECO:0000256" key="20">
    <source>
        <dbReference type="ARBA" id="ARBA00048679"/>
    </source>
</evidence>
<evidence type="ECO:0000256" key="4">
    <source>
        <dbReference type="ARBA" id="ARBA00022475"/>
    </source>
</evidence>
<keyword evidence="13" id="KW-0418">Kinase</keyword>
<dbReference type="InterPro" id="IPR017441">
    <property type="entry name" value="Protein_kinase_ATP_BS"/>
</dbReference>
<feature type="binding site" evidence="21">
    <location>
        <position position="507"/>
    </location>
    <ligand>
        <name>ATP</name>
        <dbReference type="ChEBI" id="CHEBI:30616"/>
    </ligand>
</feature>
<dbReference type="SUPFAM" id="SSF56112">
    <property type="entry name" value="Protein kinase-like (PK-like)"/>
    <property type="match status" value="1"/>
</dbReference>
<evidence type="ECO:0000256" key="3">
    <source>
        <dbReference type="ARBA" id="ARBA00012513"/>
    </source>
</evidence>
<dbReference type="EC" id="2.7.11.1" evidence="3"/>
<evidence type="ECO:0000256" key="11">
    <source>
        <dbReference type="ARBA" id="ARBA00022737"/>
    </source>
</evidence>
<keyword evidence="9 22" id="KW-0812">Transmembrane</keyword>
<dbReference type="GO" id="GO:0005524">
    <property type="term" value="F:ATP binding"/>
    <property type="evidence" value="ECO:0007669"/>
    <property type="project" value="UniProtKB-UniRule"/>
</dbReference>
<keyword evidence="25" id="KW-1185">Reference proteome</keyword>
<evidence type="ECO:0000256" key="6">
    <source>
        <dbReference type="ARBA" id="ARBA00022553"/>
    </source>
</evidence>
<keyword evidence="11" id="KW-0677">Repeat</keyword>
<dbReference type="EnsemblPlants" id="OMERI07G06020.1">
    <property type="protein sequence ID" value="OMERI07G06020.1"/>
    <property type="gene ID" value="OMERI07G06020"/>
</dbReference>
<dbReference type="GO" id="GO:0009791">
    <property type="term" value="P:post-embryonic development"/>
    <property type="evidence" value="ECO:0007669"/>
    <property type="project" value="UniProtKB-ARBA"/>
</dbReference>
<dbReference type="Pfam" id="PF00069">
    <property type="entry name" value="Pkinase"/>
    <property type="match status" value="1"/>
</dbReference>
<evidence type="ECO:0000256" key="22">
    <source>
        <dbReference type="SAM" id="Phobius"/>
    </source>
</evidence>
<dbReference type="HOGENOM" id="CLU_000288_22_0_1"/>
<comment type="catalytic activity">
    <reaction evidence="19">
        <text>L-threonyl-[protein] + ATP = O-phospho-L-threonyl-[protein] + ADP + H(+)</text>
        <dbReference type="Rhea" id="RHEA:46608"/>
        <dbReference type="Rhea" id="RHEA-COMP:11060"/>
        <dbReference type="Rhea" id="RHEA-COMP:11605"/>
        <dbReference type="ChEBI" id="CHEBI:15378"/>
        <dbReference type="ChEBI" id="CHEBI:30013"/>
        <dbReference type="ChEBI" id="CHEBI:30616"/>
        <dbReference type="ChEBI" id="CHEBI:61977"/>
        <dbReference type="ChEBI" id="CHEBI:456216"/>
        <dbReference type="EC" id="2.7.11.1"/>
    </reaction>
</comment>
<evidence type="ECO:0000256" key="16">
    <source>
        <dbReference type="ARBA" id="ARBA00023136"/>
    </source>
</evidence>
<evidence type="ECO:0000256" key="19">
    <source>
        <dbReference type="ARBA" id="ARBA00047899"/>
    </source>
</evidence>
<dbReference type="PANTHER" id="PTHR48053">
    <property type="entry name" value="LEUCINE RICH REPEAT FAMILY PROTEIN, EXPRESSED"/>
    <property type="match status" value="1"/>
</dbReference>
<dbReference type="Gramene" id="OMERI07G06020.1">
    <property type="protein sequence ID" value="OMERI07G06020.1"/>
    <property type="gene ID" value="OMERI07G06020"/>
</dbReference>
<proteinExistence type="predicted"/>
<dbReference type="InterPro" id="IPR001611">
    <property type="entry name" value="Leu-rich_rpt"/>
</dbReference>
<dbReference type="SMART" id="SM00369">
    <property type="entry name" value="LRR_TYP"/>
    <property type="match status" value="7"/>
</dbReference>